<sequence length="59" mass="6834">MSLAHAFINENKIRLVSASRIFRQIISKHSGILMGEKLFGRTKESFGKSFGMIFKWFLQ</sequence>
<dbReference type="AlphaFoldDB" id="C0EAV1"/>
<gene>
    <name evidence="1" type="ORF">CLOSTMETH_00968</name>
</gene>
<dbReference type="Proteomes" id="UP000003340">
    <property type="component" value="Unassembled WGS sequence"/>
</dbReference>
<reference evidence="1 2" key="1">
    <citation type="submission" date="2009-01" db="EMBL/GenBank/DDBJ databases">
        <authorList>
            <person name="Fulton L."/>
            <person name="Clifton S."/>
            <person name="Fulton B."/>
            <person name="Xu J."/>
            <person name="Minx P."/>
            <person name="Pepin K.H."/>
            <person name="Johnson M."/>
            <person name="Bhonagiri V."/>
            <person name="Nash W.E."/>
            <person name="Mardis E.R."/>
            <person name="Wilson R.K."/>
        </authorList>
    </citation>
    <scope>NUCLEOTIDE SEQUENCE [LARGE SCALE GENOMIC DNA]</scope>
    <source>
        <strain evidence="1 2">DSM 5476</strain>
    </source>
</reference>
<accession>C0EAV1</accession>
<dbReference type="EMBL" id="ACEC01000035">
    <property type="protein sequence ID" value="EEG31419.1"/>
    <property type="molecule type" value="Genomic_DNA"/>
</dbReference>
<dbReference type="HOGENOM" id="CLU_2952198_0_0_9"/>
<evidence type="ECO:0000313" key="2">
    <source>
        <dbReference type="Proteomes" id="UP000003340"/>
    </source>
</evidence>
<reference evidence="1 2" key="2">
    <citation type="submission" date="2009-02" db="EMBL/GenBank/DDBJ databases">
        <title>Draft genome sequence of Clostridium methylpentosum (DSM 5476).</title>
        <authorList>
            <person name="Sudarsanam P."/>
            <person name="Ley R."/>
            <person name="Guruge J."/>
            <person name="Turnbaugh P.J."/>
            <person name="Mahowald M."/>
            <person name="Liep D."/>
            <person name="Gordon J."/>
        </authorList>
    </citation>
    <scope>NUCLEOTIDE SEQUENCE [LARGE SCALE GENOMIC DNA]</scope>
    <source>
        <strain evidence="1 2">DSM 5476</strain>
    </source>
</reference>
<proteinExistence type="predicted"/>
<evidence type="ECO:0000313" key="1">
    <source>
        <dbReference type="EMBL" id="EEG31419.1"/>
    </source>
</evidence>
<comment type="caution">
    <text evidence="1">The sequence shown here is derived from an EMBL/GenBank/DDBJ whole genome shotgun (WGS) entry which is preliminary data.</text>
</comment>
<keyword evidence="2" id="KW-1185">Reference proteome</keyword>
<name>C0EAV1_9FIRM</name>
<protein>
    <submittedName>
        <fullName evidence="1">Uncharacterized protein</fullName>
    </submittedName>
</protein>
<organism evidence="1 2">
    <name type="scientific">[Clostridium] methylpentosum DSM 5476</name>
    <dbReference type="NCBI Taxonomy" id="537013"/>
    <lineage>
        <taxon>Bacteria</taxon>
        <taxon>Bacillati</taxon>
        <taxon>Bacillota</taxon>
        <taxon>Clostridia</taxon>
        <taxon>Eubacteriales</taxon>
        <taxon>Oscillospiraceae</taxon>
        <taxon>Oscillospiraceae incertae sedis</taxon>
    </lineage>
</organism>